<dbReference type="AlphaFoldDB" id="A0A7Y2ECT7"/>
<name>A0A7Y2ECT7_UNCEI</name>
<dbReference type="Proteomes" id="UP000547674">
    <property type="component" value="Unassembled WGS sequence"/>
</dbReference>
<evidence type="ECO:0000313" key="1">
    <source>
        <dbReference type="EMBL" id="NNF08567.1"/>
    </source>
</evidence>
<accession>A0A7Y2ECT7</accession>
<evidence type="ECO:0000313" key="2">
    <source>
        <dbReference type="Proteomes" id="UP000547674"/>
    </source>
</evidence>
<dbReference type="EMBL" id="JABDJR010000702">
    <property type="protein sequence ID" value="NNF08567.1"/>
    <property type="molecule type" value="Genomic_DNA"/>
</dbReference>
<organism evidence="1 2">
    <name type="scientific">Eiseniibacteriota bacterium</name>
    <dbReference type="NCBI Taxonomy" id="2212470"/>
    <lineage>
        <taxon>Bacteria</taxon>
        <taxon>Candidatus Eiseniibacteriota</taxon>
    </lineage>
</organism>
<protein>
    <recommendedName>
        <fullName evidence="3">Nuclear transport factor 2 family protein</fullName>
    </recommendedName>
</protein>
<gene>
    <name evidence="1" type="ORF">HKN21_17530</name>
</gene>
<comment type="caution">
    <text evidence="1">The sequence shown here is derived from an EMBL/GenBank/DDBJ whole genome shotgun (WGS) entry which is preliminary data.</text>
</comment>
<sequence>MKASTAFFAVLTFIFLSCSPSSEPAMEEESPYLGDYSVIENLLEDLQTSWIRREIDRYADLLSEDFVFVFQEDDADGIPDGYWNKDEDVLAVKRIFDSPQVTAIRTQLAYGQPEDNQTTKIREENATLITVTNTFLDVDLDGGETTLRVQGDTQLFFFQMGDEAQGEDPSRWYIVEWQDLGSNTLAVVETTTWGGIKFGLNKPRPAVEATTWSAIKKG</sequence>
<reference evidence="1 2" key="1">
    <citation type="submission" date="2020-03" db="EMBL/GenBank/DDBJ databases">
        <title>Metabolic flexibility allows generalist bacteria to become dominant in a frequently disturbed ecosystem.</title>
        <authorList>
            <person name="Chen Y.-J."/>
            <person name="Leung P.M."/>
            <person name="Bay S.K."/>
            <person name="Hugenholtz P."/>
            <person name="Kessler A.J."/>
            <person name="Shelley G."/>
            <person name="Waite D.W."/>
            <person name="Cook P.L."/>
            <person name="Greening C."/>
        </authorList>
    </citation>
    <scope>NUCLEOTIDE SEQUENCE [LARGE SCALE GENOMIC DNA]</scope>
    <source>
        <strain evidence="1">SS_bin_28</strain>
    </source>
</reference>
<proteinExistence type="predicted"/>
<evidence type="ECO:0008006" key="3">
    <source>
        <dbReference type="Google" id="ProtNLM"/>
    </source>
</evidence>
<dbReference type="PROSITE" id="PS51257">
    <property type="entry name" value="PROKAR_LIPOPROTEIN"/>
    <property type="match status" value="1"/>
</dbReference>